<name>A0A410M9Z2_9BACI</name>
<reference evidence="2 3" key="1">
    <citation type="submission" date="2018-01" db="EMBL/GenBank/DDBJ databases">
        <title>The whole genome sequencing and assembly of Halobacillus litoralis ERB031 strain.</title>
        <authorList>
            <person name="Lee S.-J."/>
            <person name="Park M.-K."/>
            <person name="Kim J.-Y."/>
            <person name="Lee Y.-J."/>
            <person name="Yi H."/>
            <person name="Bahn Y.-S."/>
            <person name="Kim J.F."/>
            <person name="Lee D.-W."/>
        </authorList>
    </citation>
    <scope>NUCLEOTIDE SEQUENCE [LARGE SCALE GENOMIC DNA]</scope>
    <source>
        <strain evidence="2 3">ERB 031</strain>
    </source>
</reference>
<protein>
    <submittedName>
        <fullName evidence="2">Uncharacterized protein</fullName>
    </submittedName>
</protein>
<feature type="transmembrane region" description="Helical" evidence="1">
    <location>
        <begin position="37"/>
        <end position="55"/>
    </location>
</feature>
<organism evidence="2 3">
    <name type="scientific">Halobacillus litoralis</name>
    <dbReference type="NCBI Taxonomy" id="45668"/>
    <lineage>
        <taxon>Bacteria</taxon>
        <taxon>Bacillati</taxon>
        <taxon>Bacillota</taxon>
        <taxon>Bacilli</taxon>
        <taxon>Bacillales</taxon>
        <taxon>Bacillaceae</taxon>
        <taxon>Halobacillus</taxon>
    </lineage>
</organism>
<gene>
    <name evidence="2" type="ORF">HLI_04240</name>
</gene>
<evidence type="ECO:0000313" key="2">
    <source>
        <dbReference type="EMBL" id="QAS51486.1"/>
    </source>
</evidence>
<keyword evidence="1" id="KW-0472">Membrane</keyword>
<evidence type="ECO:0000313" key="3">
    <source>
        <dbReference type="Proteomes" id="UP000287756"/>
    </source>
</evidence>
<keyword evidence="1" id="KW-0812">Transmembrane</keyword>
<dbReference type="EMBL" id="CP026118">
    <property type="protein sequence ID" value="QAS51486.1"/>
    <property type="molecule type" value="Genomic_DNA"/>
</dbReference>
<feature type="transmembrane region" description="Helical" evidence="1">
    <location>
        <begin position="7"/>
        <end position="25"/>
    </location>
</feature>
<dbReference type="KEGG" id="hli:HLI_04240"/>
<sequence length="110" mass="12561">MRTLLELLRIILIFGLLGGLCWAIIGNIYTVNKAVESYSWLGASAILVILFVLYRNKFQFSGWYKGKGRNKLSKKVTLLLIFTSFILGISVCIRSIIQLGRFQEILLRAY</sequence>
<dbReference type="AlphaFoldDB" id="A0A410M9Z2"/>
<evidence type="ECO:0000256" key="1">
    <source>
        <dbReference type="SAM" id="Phobius"/>
    </source>
</evidence>
<feature type="transmembrane region" description="Helical" evidence="1">
    <location>
        <begin position="76"/>
        <end position="97"/>
    </location>
</feature>
<dbReference type="Proteomes" id="UP000287756">
    <property type="component" value="Chromosome"/>
</dbReference>
<accession>A0A410M9Z2</accession>
<dbReference type="OrthoDB" id="2428268at2"/>
<keyword evidence="1" id="KW-1133">Transmembrane helix</keyword>
<proteinExistence type="predicted"/>